<name>A0A6H9UNP4_9ACTN</name>
<dbReference type="AlphaFoldDB" id="A0A6H9UNP4"/>
<reference evidence="2 3" key="1">
    <citation type="submission" date="2019-09" db="EMBL/GenBank/DDBJ databases">
        <title>Screening of Novel Bioactive Compounds from Soil-Associated.</title>
        <authorList>
            <person name="Zhao S."/>
        </authorList>
    </citation>
    <scope>NUCLEOTIDE SEQUENCE [LARGE SCALE GENOMIC DNA]</scope>
    <source>
        <strain evidence="2 3">HIT-DPA4</strain>
    </source>
</reference>
<feature type="transmembrane region" description="Helical" evidence="1">
    <location>
        <begin position="53"/>
        <end position="73"/>
    </location>
</feature>
<keyword evidence="3" id="KW-1185">Reference proteome</keyword>
<dbReference type="RefSeq" id="WP_150958390.1">
    <property type="nucleotide sequence ID" value="NZ_VZRB01000058.1"/>
</dbReference>
<evidence type="ECO:0000313" key="3">
    <source>
        <dbReference type="Proteomes" id="UP000442707"/>
    </source>
</evidence>
<sequence>MVLKSRVRAKYAHLFTSPAQARRRARRWTVFAGALVASPFAARRGGCRPASRWVAIALMLTAGPAGLLLLTEVNTERPPQRRSGNRLTSRTLTGERTVDLSRIERVRLLTYFSRSGVSERVLLVRDAYGVSLGLTSPTSHRALRRALEHPPRRGPRPRASRAALAHLGMLPAPGRLAAHTAVVWLATVRTPRLCVRRARTCHLNPEH</sequence>
<dbReference type="Proteomes" id="UP000442707">
    <property type="component" value="Unassembled WGS sequence"/>
</dbReference>
<keyword evidence="1" id="KW-0472">Membrane</keyword>
<evidence type="ECO:0000313" key="2">
    <source>
        <dbReference type="EMBL" id="KAB1139571.1"/>
    </source>
</evidence>
<organism evidence="2 3">
    <name type="scientific">Streptomyces luteolifulvus</name>
    <dbReference type="NCBI Taxonomy" id="2615112"/>
    <lineage>
        <taxon>Bacteria</taxon>
        <taxon>Bacillati</taxon>
        <taxon>Actinomycetota</taxon>
        <taxon>Actinomycetes</taxon>
        <taxon>Kitasatosporales</taxon>
        <taxon>Streptomycetaceae</taxon>
        <taxon>Streptomyces</taxon>
    </lineage>
</organism>
<protein>
    <submittedName>
        <fullName evidence="2">Uncharacterized protein</fullName>
    </submittedName>
</protein>
<keyword evidence="1" id="KW-0812">Transmembrane</keyword>
<dbReference type="EMBL" id="VZRB01000058">
    <property type="protein sequence ID" value="KAB1139571.1"/>
    <property type="molecule type" value="Genomic_DNA"/>
</dbReference>
<comment type="caution">
    <text evidence="2">The sequence shown here is derived from an EMBL/GenBank/DDBJ whole genome shotgun (WGS) entry which is preliminary data.</text>
</comment>
<proteinExistence type="predicted"/>
<accession>A0A6H9UNP4</accession>
<gene>
    <name evidence="2" type="ORF">F7R91_39440</name>
</gene>
<keyword evidence="1" id="KW-1133">Transmembrane helix</keyword>
<evidence type="ECO:0000256" key="1">
    <source>
        <dbReference type="SAM" id="Phobius"/>
    </source>
</evidence>